<dbReference type="GO" id="GO:0051536">
    <property type="term" value="F:iron-sulfur cluster binding"/>
    <property type="evidence" value="ECO:0007669"/>
    <property type="project" value="UniProtKB-KW"/>
</dbReference>
<dbReference type="GO" id="GO:0046872">
    <property type="term" value="F:metal ion binding"/>
    <property type="evidence" value="ECO:0007669"/>
    <property type="project" value="UniProtKB-KW"/>
</dbReference>
<dbReference type="SUPFAM" id="SSF102114">
    <property type="entry name" value="Radical SAM enzymes"/>
    <property type="match status" value="1"/>
</dbReference>
<reference evidence="6 7" key="1">
    <citation type="journal article" date="2016" name="Nat. Commun.">
        <title>Thousands of microbial genomes shed light on interconnected biogeochemical processes in an aquifer system.</title>
        <authorList>
            <person name="Anantharaman K."/>
            <person name="Brown C.T."/>
            <person name="Hug L.A."/>
            <person name="Sharon I."/>
            <person name="Castelle C.J."/>
            <person name="Probst A.J."/>
            <person name="Thomas B.C."/>
            <person name="Singh A."/>
            <person name="Wilkins M.J."/>
            <person name="Karaoz U."/>
            <person name="Brodie E.L."/>
            <person name="Williams K.H."/>
            <person name="Hubbard S.S."/>
            <person name="Banfield J.F."/>
        </authorList>
    </citation>
    <scope>NUCLEOTIDE SEQUENCE [LARGE SCALE GENOMIC DNA]</scope>
</reference>
<keyword evidence="3" id="KW-0408">Iron</keyword>
<dbReference type="AlphaFoldDB" id="A0A1F5TA69"/>
<protein>
    <recommendedName>
        <fullName evidence="5">Radical SAM core domain-containing protein</fullName>
    </recommendedName>
</protein>
<feature type="domain" description="Radical SAM core" evidence="5">
    <location>
        <begin position="77"/>
        <end position="285"/>
    </location>
</feature>
<gene>
    <name evidence="6" type="ORF">A2482_00505</name>
</gene>
<evidence type="ECO:0000259" key="5">
    <source>
        <dbReference type="PROSITE" id="PS51918"/>
    </source>
</evidence>
<evidence type="ECO:0000256" key="2">
    <source>
        <dbReference type="ARBA" id="ARBA00022723"/>
    </source>
</evidence>
<organism evidence="6 7">
    <name type="scientific">Candidatus Falkowbacteria bacterium RIFOXYC2_FULL_48_21</name>
    <dbReference type="NCBI Taxonomy" id="1798005"/>
    <lineage>
        <taxon>Bacteria</taxon>
        <taxon>Candidatus Falkowiibacteriota</taxon>
    </lineage>
</organism>
<dbReference type="Proteomes" id="UP000178656">
    <property type="component" value="Unassembled WGS sequence"/>
</dbReference>
<keyword evidence="2" id="KW-0479">Metal-binding</keyword>
<sequence>MQSFICSRFFDAYLIASRSSSVGAMIKEQEYLELVRLADNDKAVVPKWLARMLKRLGSLDVSGERLSSVILVRRPSALGFGKASYEITEKCNYRCRHCYLGEKLAMELPLEGKKQVLKKIQEAGCLWLQITGGEPLASPDFVETYNFAYSLGFLITISTNGSLLGTQKLTDALSACPPYRLTVSLYGASAKSYETLTQVPGSFKKFNEGIEWAKELQIRTRLNIIVTKYNASERKAMIAIADRMGFARRVFSGLSPTLGGDKIPIEVMATGCDNMPVGGHDESSAMSCQAGKRFFHVDATGRMCICKLARSPSVDLLTRGEAAFADITTISEEVLKPLNVCSGCLIKGACPSCSPRLALYARSGTVPKNVCQSGLLLPQRR</sequence>
<dbReference type="EMBL" id="MFGM01000042">
    <property type="protein sequence ID" value="OGF35880.1"/>
    <property type="molecule type" value="Genomic_DNA"/>
</dbReference>
<dbReference type="Pfam" id="PF04055">
    <property type="entry name" value="Radical_SAM"/>
    <property type="match status" value="1"/>
</dbReference>
<dbReference type="PANTHER" id="PTHR11228">
    <property type="entry name" value="RADICAL SAM DOMAIN PROTEIN"/>
    <property type="match status" value="1"/>
</dbReference>
<dbReference type="InterPro" id="IPR050377">
    <property type="entry name" value="Radical_SAM_PqqE_MftC-like"/>
</dbReference>
<dbReference type="CDD" id="cd01335">
    <property type="entry name" value="Radical_SAM"/>
    <property type="match status" value="1"/>
</dbReference>
<evidence type="ECO:0000313" key="6">
    <source>
        <dbReference type="EMBL" id="OGF35880.1"/>
    </source>
</evidence>
<keyword evidence="1" id="KW-0949">S-adenosyl-L-methionine</keyword>
<dbReference type="PROSITE" id="PS51918">
    <property type="entry name" value="RADICAL_SAM"/>
    <property type="match status" value="1"/>
</dbReference>
<evidence type="ECO:0000256" key="1">
    <source>
        <dbReference type="ARBA" id="ARBA00022691"/>
    </source>
</evidence>
<dbReference type="GO" id="GO:0003824">
    <property type="term" value="F:catalytic activity"/>
    <property type="evidence" value="ECO:0007669"/>
    <property type="project" value="InterPro"/>
</dbReference>
<proteinExistence type="predicted"/>
<dbReference type="PANTHER" id="PTHR11228:SF7">
    <property type="entry name" value="PQQA PEPTIDE CYCLASE"/>
    <property type="match status" value="1"/>
</dbReference>
<comment type="caution">
    <text evidence="6">The sequence shown here is derived from an EMBL/GenBank/DDBJ whole genome shotgun (WGS) entry which is preliminary data.</text>
</comment>
<dbReference type="InterPro" id="IPR007197">
    <property type="entry name" value="rSAM"/>
</dbReference>
<dbReference type="InterPro" id="IPR013785">
    <property type="entry name" value="Aldolase_TIM"/>
</dbReference>
<evidence type="ECO:0000256" key="4">
    <source>
        <dbReference type="ARBA" id="ARBA00023014"/>
    </source>
</evidence>
<dbReference type="InterPro" id="IPR058240">
    <property type="entry name" value="rSAM_sf"/>
</dbReference>
<evidence type="ECO:0000256" key="3">
    <source>
        <dbReference type="ARBA" id="ARBA00023004"/>
    </source>
</evidence>
<dbReference type="SFLD" id="SFLDS00029">
    <property type="entry name" value="Radical_SAM"/>
    <property type="match status" value="1"/>
</dbReference>
<accession>A0A1F5TA69</accession>
<evidence type="ECO:0000313" key="7">
    <source>
        <dbReference type="Proteomes" id="UP000178656"/>
    </source>
</evidence>
<dbReference type="Gene3D" id="3.20.20.70">
    <property type="entry name" value="Aldolase class I"/>
    <property type="match status" value="1"/>
</dbReference>
<keyword evidence="4" id="KW-0411">Iron-sulfur</keyword>
<name>A0A1F5TA69_9BACT</name>
<dbReference type="SFLD" id="SFLDG01067">
    <property type="entry name" value="SPASM/twitch_domain_containing"/>
    <property type="match status" value="1"/>
</dbReference>